<name>A0ACB9CPM7_ARCLA</name>
<reference evidence="2" key="1">
    <citation type="journal article" date="2022" name="Mol. Ecol. Resour.">
        <title>The genomes of chicory, endive, great burdock and yacon provide insights into Asteraceae palaeo-polyploidization history and plant inulin production.</title>
        <authorList>
            <person name="Fan W."/>
            <person name="Wang S."/>
            <person name="Wang H."/>
            <person name="Wang A."/>
            <person name="Jiang F."/>
            <person name="Liu H."/>
            <person name="Zhao H."/>
            <person name="Xu D."/>
            <person name="Zhang Y."/>
        </authorList>
    </citation>
    <scope>NUCLEOTIDE SEQUENCE [LARGE SCALE GENOMIC DNA]</scope>
    <source>
        <strain evidence="2">cv. Niubang</strain>
    </source>
</reference>
<dbReference type="Proteomes" id="UP001055879">
    <property type="component" value="Linkage Group LG04"/>
</dbReference>
<evidence type="ECO:0000313" key="1">
    <source>
        <dbReference type="EMBL" id="KAI3736254.1"/>
    </source>
</evidence>
<gene>
    <name evidence="1" type="ORF">L6452_15792</name>
</gene>
<dbReference type="EMBL" id="CM042050">
    <property type="protein sequence ID" value="KAI3736254.1"/>
    <property type="molecule type" value="Genomic_DNA"/>
</dbReference>
<evidence type="ECO:0000313" key="2">
    <source>
        <dbReference type="Proteomes" id="UP001055879"/>
    </source>
</evidence>
<comment type="caution">
    <text evidence="1">The sequence shown here is derived from an EMBL/GenBank/DDBJ whole genome shotgun (WGS) entry which is preliminary data.</text>
</comment>
<sequence length="82" mass="9473">MATCSSSHLIDRIFSHIVLSPPPSRALAGYSLTDRLCRRLPSSGHRSWPTAVPEIDHHILFLRVSQRRFAIFFHKHLHHCLH</sequence>
<organism evidence="1 2">
    <name type="scientific">Arctium lappa</name>
    <name type="common">Greater burdock</name>
    <name type="synonym">Lappa major</name>
    <dbReference type="NCBI Taxonomy" id="4217"/>
    <lineage>
        <taxon>Eukaryota</taxon>
        <taxon>Viridiplantae</taxon>
        <taxon>Streptophyta</taxon>
        <taxon>Embryophyta</taxon>
        <taxon>Tracheophyta</taxon>
        <taxon>Spermatophyta</taxon>
        <taxon>Magnoliopsida</taxon>
        <taxon>eudicotyledons</taxon>
        <taxon>Gunneridae</taxon>
        <taxon>Pentapetalae</taxon>
        <taxon>asterids</taxon>
        <taxon>campanulids</taxon>
        <taxon>Asterales</taxon>
        <taxon>Asteraceae</taxon>
        <taxon>Carduoideae</taxon>
        <taxon>Cardueae</taxon>
        <taxon>Arctiinae</taxon>
        <taxon>Arctium</taxon>
    </lineage>
</organism>
<accession>A0ACB9CPM7</accession>
<keyword evidence="2" id="KW-1185">Reference proteome</keyword>
<proteinExistence type="predicted"/>
<reference evidence="1 2" key="2">
    <citation type="journal article" date="2022" name="Mol. Ecol. Resour.">
        <title>The genomes of chicory, endive, great burdock and yacon provide insights into Asteraceae paleo-polyploidization history and plant inulin production.</title>
        <authorList>
            <person name="Fan W."/>
            <person name="Wang S."/>
            <person name="Wang H."/>
            <person name="Wang A."/>
            <person name="Jiang F."/>
            <person name="Liu H."/>
            <person name="Zhao H."/>
            <person name="Xu D."/>
            <person name="Zhang Y."/>
        </authorList>
    </citation>
    <scope>NUCLEOTIDE SEQUENCE [LARGE SCALE GENOMIC DNA]</scope>
    <source>
        <strain evidence="2">cv. Niubang</strain>
    </source>
</reference>
<protein>
    <submittedName>
        <fullName evidence="1">Uncharacterized protein</fullName>
    </submittedName>
</protein>